<name>A0A382VWL3_9ZZZZ</name>
<evidence type="ECO:0000313" key="1">
    <source>
        <dbReference type="EMBL" id="SVD50395.1"/>
    </source>
</evidence>
<dbReference type="AlphaFoldDB" id="A0A382VWL3"/>
<sequence>MREFIFICSVIFCLIGCHPTGTKEFTFTEEASASERILSMTGIIGRNADVPSELLEANYVEYKKGDGVLGPSDFSFYARIRVDKNDLPKWSKELKPPYNNTTEYSVPKEEKVWWLPEADFQKLKLFEAKKYFARFNGWMAVDEATGYIYIHTFTM</sequence>
<reference evidence="1" key="1">
    <citation type="submission" date="2018-05" db="EMBL/GenBank/DDBJ databases">
        <authorList>
            <person name="Lanie J.A."/>
            <person name="Ng W.-L."/>
            <person name="Kazmierczak K.M."/>
            <person name="Andrzejewski T.M."/>
            <person name="Davidsen T.M."/>
            <person name="Wayne K.J."/>
            <person name="Tettelin H."/>
            <person name="Glass J.I."/>
            <person name="Rusch D."/>
            <person name="Podicherti R."/>
            <person name="Tsui H.-C.T."/>
            <person name="Winkler M.E."/>
        </authorList>
    </citation>
    <scope>NUCLEOTIDE SEQUENCE</scope>
</reference>
<proteinExistence type="predicted"/>
<accession>A0A382VWL3</accession>
<organism evidence="1">
    <name type="scientific">marine metagenome</name>
    <dbReference type="NCBI Taxonomy" id="408172"/>
    <lineage>
        <taxon>unclassified sequences</taxon>
        <taxon>metagenomes</taxon>
        <taxon>ecological metagenomes</taxon>
    </lineage>
</organism>
<dbReference type="EMBL" id="UINC01154877">
    <property type="protein sequence ID" value="SVD50395.1"/>
    <property type="molecule type" value="Genomic_DNA"/>
</dbReference>
<protein>
    <submittedName>
        <fullName evidence="1">Uncharacterized protein</fullName>
    </submittedName>
</protein>
<gene>
    <name evidence="1" type="ORF">METZ01_LOCUS403249</name>
</gene>